<dbReference type="EMBL" id="JWZT01004836">
    <property type="protein sequence ID" value="KII62977.1"/>
    <property type="molecule type" value="Genomic_DNA"/>
</dbReference>
<dbReference type="InterPro" id="IPR030616">
    <property type="entry name" value="Aur-like"/>
</dbReference>
<keyword evidence="3" id="KW-0547">Nucleotide-binding</keyword>
<dbReference type="OMA" id="ISHKWIT"/>
<organism evidence="9 10">
    <name type="scientific">Thelohanellus kitauei</name>
    <name type="common">Myxosporean</name>
    <dbReference type="NCBI Taxonomy" id="669202"/>
    <lineage>
        <taxon>Eukaryota</taxon>
        <taxon>Metazoa</taxon>
        <taxon>Cnidaria</taxon>
        <taxon>Myxozoa</taxon>
        <taxon>Myxosporea</taxon>
        <taxon>Bivalvulida</taxon>
        <taxon>Platysporina</taxon>
        <taxon>Myxobolidae</taxon>
        <taxon>Thelohanellus</taxon>
    </lineage>
</organism>
<proteinExistence type="predicted"/>
<dbReference type="GO" id="GO:0005524">
    <property type="term" value="F:ATP binding"/>
    <property type="evidence" value="ECO:0007669"/>
    <property type="project" value="UniProtKB-KW"/>
</dbReference>
<evidence type="ECO:0000256" key="6">
    <source>
        <dbReference type="ARBA" id="ARBA00047899"/>
    </source>
</evidence>
<dbReference type="Proteomes" id="UP000031668">
    <property type="component" value="Unassembled WGS sequence"/>
</dbReference>
<evidence type="ECO:0000256" key="7">
    <source>
        <dbReference type="ARBA" id="ARBA00048679"/>
    </source>
</evidence>
<dbReference type="SUPFAM" id="SSF56112">
    <property type="entry name" value="Protein kinase-like (PK-like)"/>
    <property type="match status" value="1"/>
</dbReference>
<comment type="caution">
    <text evidence="9">The sequence shown here is derived from an EMBL/GenBank/DDBJ whole genome shotgun (WGS) entry which is preliminary data.</text>
</comment>
<evidence type="ECO:0000259" key="8">
    <source>
        <dbReference type="PROSITE" id="PS50011"/>
    </source>
</evidence>
<evidence type="ECO:0000256" key="3">
    <source>
        <dbReference type="ARBA" id="ARBA00022741"/>
    </source>
</evidence>
<keyword evidence="1" id="KW-0723">Serine/threonine-protein kinase</keyword>
<evidence type="ECO:0000256" key="4">
    <source>
        <dbReference type="ARBA" id="ARBA00022777"/>
    </source>
</evidence>
<dbReference type="Pfam" id="PF00069">
    <property type="entry name" value="Pkinase"/>
    <property type="match status" value="1"/>
</dbReference>
<feature type="domain" description="Protein kinase" evidence="8">
    <location>
        <begin position="1"/>
        <end position="84"/>
    </location>
</feature>
<dbReference type="PANTHER" id="PTHR24350">
    <property type="entry name" value="SERINE/THREONINE-PROTEIN KINASE IAL-RELATED"/>
    <property type="match status" value="1"/>
</dbReference>
<dbReference type="AlphaFoldDB" id="A0A0C2J1K1"/>
<comment type="catalytic activity">
    <reaction evidence="7">
        <text>L-seryl-[protein] + ATP = O-phospho-L-seryl-[protein] + ADP + H(+)</text>
        <dbReference type="Rhea" id="RHEA:17989"/>
        <dbReference type="Rhea" id="RHEA-COMP:9863"/>
        <dbReference type="Rhea" id="RHEA-COMP:11604"/>
        <dbReference type="ChEBI" id="CHEBI:15378"/>
        <dbReference type="ChEBI" id="CHEBI:29999"/>
        <dbReference type="ChEBI" id="CHEBI:30616"/>
        <dbReference type="ChEBI" id="CHEBI:83421"/>
        <dbReference type="ChEBI" id="CHEBI:456216"/>
        <dbReference type="EC" id="2.7.11.1"/>
    </reaction>
</comment>
<dbReference type="PROSITE" id="PS50011">
    <property type="entry name" value="PROTEIN_KINASE_DOM"/>
    <property type="match status" value="1"/>
</dbReference>
<keyword evidence="4 9" id="KW-0418">Kinase</keyword>
<comment type="catalytic activity">
    <reaction evidence="6">
        <text>L-threonyl-[protein] + ATP = O-phospho-L-threonyl-[protein] + ADP + H(+)</text>
        <dbReference type="Rhea" id="RHEA:46608"/>
        <dbReference type="Rhea" id="RHEA-COMP:11060"/>
        <dbReference type="Rhea" id="RHEA-COMP:11605"/>
        <dbReference type="ChEBI" id="CHEBI:15378"/>
        <dbReference type="ChEBI" id="CHEBI:30013"/>
        <dbReference type="ChEBI" id="CHEBI:30616"/>
        <dbReference type="ChEBI" id="CHEBI:61977"/>
        <dbReference type="ChEBI" id="CHEBI:456216"/>
        <dbReference type="EC" id="2.7.11.1"/>
    </reaction>
</comment>
<sequence length="104" mass="12108">MIENKYHDEKVDIWSLGVLCYEFLVGYPPFEAKSHQETYSRIVSLKYTFPSHVTDDARDLIRRLLKYVPEERLSLSGVISHKWITSKADISQLPALHQEMLGNN</sequence>
<keyword evidence="10" id="KW-1185">Reference proteome</keyword>
<dbReference type="InterPro" id="IPR011009">
    <property type="entry name" value="Kinase-like_dom_sf"/>
</dbReference>
<dbReference type="GO" id="GO:0004674">
    <property type="term" value="F:protein serine/threonine kinase activity"/>
    <property type="evidence" value="ECO:0007669"/>
    <property type="project" value="UniProtKB-KW"/>
</dbReference>
<dbReference type="Gene3D" id="1.10.510.10">
    <property type="entry name" value="Transferase(Phosphotransferase) domain 1"/>
    <property type="match status" value="1"/>
</dbReference>
<evidence type="ECO:0000256" key="2">
    <source>
        <dbReference type="ARBA" id="ARBA00022679"/>
    </source>
</evidence>
<evidence type="ECO:0000313" key="9">
    <source>
        <dbReference type="EMBL" id="KII62977.1"/>
    </source>
</evidence>
<keyword evidence="5" id="KW-0067">ATP-binding</keyword>
<accession>A0A0C2J1K1</accession>
<name>A0A0C2J1K1_THEKT</name>
<keyword evidence="2" id="KW-0808">Transferase</keyword>
<gene>
    <name evidence="9" type="ORF">RF11_12184</name>
</gene>
<evidence type="ECO:0000256" key="5">
    <source>
        <dbReference type="ARBA" id="ARBA00022840"/>
    </source>
</evidence>
<protein>
    <submittedName>
        <fullName evidence="9">Aurora kinase</fullName>
    </submittedName>
</protein>
<dbReference type="OrthoDB" id="377346at2759"/>
<reference evidence="9 10" key="1">
    <citation type="journal article" date="2014" name="Genome Biol. Evol.">
        <title>The genome of the myxosporean Thelohanellus kitauei shows adaptations to nutrient acquisition within its fish host.</title>
        <authorList>
            <person name="Yang Y."/>
            <person name="Xiong J."/>
            <person name="Zhou Z."/>
            <person name="Huo F."/>
            <person name="Miao W."/>
            <person name="Ran C."/>
            <person name="Liu Y."/>
            <person name="Zhang J."/>
            <person name="Feng J."/>
            <person name="Wang M."/>
            <person name="Wang M."/>
            <person name="Wang L."/>
            <person name="Yao B."/>
        </authorList>
    </citation>
    <scope>NUCLEOTIDE SEQUENCE [LARGE SCALE GENOMIC DNA]</scope>
    <source>
        <strain evidence="9">Wuqing</strain>
    </source>
</reference>
<evidence type="ECO:0000313" key="10">
    <source>
        <dbReference type="Proteomes" id="UP000031668"/>
    </source>
</evidence>
<dbReference type="InterPro" id="IPR000719">
    <property type="entry name" value="Prot_kinase_dom"/>
</dbReference>
<evidence type="ECO:0000256" key="1">
    <source>
        <dbReference type="ARBA" id="ARBA00022527"/>
    </source>
</evidence>